<feature type="compositionally biased region" description="Low complexity" evidence="1">
    <location>
        <begin position="348"/>
        <end position="363"/>
    </location>
</feature>
<comment type="caution">
    <text evidence="2">The sequence shown here is derived from an EMBL/GenBank/DDBJ whole genome shotgun (WGS) entry which is preliminary data.</text>
</comment>
<feature type="compositionally biased region" description="Acidic residues" evidence="1">
    <location>
        <begin position="164"/>
        <end position="177"/>
    </location>
</feature>
<organism evidence="2 3">
    <name type="scientific">Edaphochlamys debaryana</name>
    <dbReference type="NCBI Taxonomy" id="47281"/>
    <lineage>
        <taxon>Eukaryota</taxon>
        <taxon>Viridiplantae</taxon>
        <taxon>Chlorophyta</taxon>
        <taxon>core chlorophytes</taxon>
        <taxon>Chlorophyceae</taxon>
        <taxon>CS clade</taxon>
        <taxon>Chlamydomonadales</taxon>
        <taxon>Chlamydomonadales incertae sedis</taxon>
        <taxon>Edaphochlamys</taxon>
    </lineage>
</organism>
<reference evidence="2" key="1">
    <citation type="journal article" date="2020" name="bioRxiv">
        <title>Comparative genomics of Chlamydomonas.</title>
        <authorList>
            <person name="Craig R.J."/>
            <person name="Hasan A.R."/>
            <person name="Ness R.W."/>
            <person name="Keightley P.D."/>
        </authorList>
    </citation>
    <scope>NUCLEOTIDE SEQUENCE</scope>
    <source>
        <strain evidence="2">CCAP 11/70</strain>
    </source>
</reference>
<keyword evidence="3" id="KW-1185">Reference proteome</keyword>
<dbReference type="InterPro" id="IPR040183">
    <property type="entry name" value="THUMPD1-like"/>
</dbReference>
<dbReference type="EMBL" id="JAEHOE010000027">
    <property type="protein sequence ID" value="KAG2495042.1"/>
    <property type="molecule type" value="Genomic_DNA"/>
</dbReference>
<evidence type="ECO:0000313" key="2">
    <source>
        <dbReference type="EMBL" id="KAG2495042.1"/>
    </source>
</evidence>
<dbReference type="GO" id="GO:0003723">
    <property type="term" value="F:RNA binding"/>
    <property type="evidence" value="ECO:0007669"/>
    <property type="project" value="InterPro"/>
</dbReference>
<name>A0A836C0M3_9CHLO</name>
<proteinExistence type="predicted"/>
<evidence type="ECO:0000256" key="1">
    <source>
        <dbReference type="SAM" id="MobiDB-lite"/>
    </source>
</evidence>
<dbReference type="OrthoDB" id="544890at2759"/>
<evidence type="ECO:0000313" key="3">
    <source>
        <dbReference type="Proteomes" id="UP000612055"/>
    </source>
</evidence>
<feature type="region of interest" description="Disordered" evidence="1">
    <location>
        <begin position="93"/>
        <end position="189"/>
    </location>
</feature>
<accession>A0A836C0M3</accession>
<dbReference type="PANTHER" id="PTHR13452:SF13">
    <property type="entry name" value="OS02G0672400 PROTEIN"/>
    <property type="match status" value="1"/>
</dbReference>
<dbReference type="GO" id="GO:0006400">
    <property type="term" value="P:tRNA modification"/>
    <property type="evidence" value="ECO:0007669"/>
    <property type="project" value="InterPro"/>
</dbReference>
<dbReference type="Proteomes" id="UP000612055">
    <property type="component" value="Unassembled WGS sequence"/>
</dbReference>
<feature type="region of interest" description="Disordered" evidence="1">
    <location>
        <begin position="348"/>
        <end position="373"/>
    </location>
</feature>
<gene>
    <name evidence="2" type="ORF">HYH03_006974</name>
</gene>
<dbReference type="PANTHER" id="PTHR13452">
    <property type="entry name" value="THUMP DOMAIN CONTAINING PROTEIN 1-RELATED"/>
    <property type="match status" value="1"/>
</dbReference>
<protein>
    <recommendedName>
        <fullName evidence="4">THUMP domain-containing protein</fullName>
    </recommendedName>
</protein>
<feature type="compositionally biased region" description="Low complexity" evidence="1">
    <location>
        <begin position="109"/>
        <end position="139"/>
    </location>
</feature>
<dbReference type="AlphaFoldDB" id="A0A836C0M3"/>
<evidence type="ECO:0008006" key="4">
    <source>
        <dbReference type="Google" id="ProtNLM"/>
    </source>
</evidence>
<sequence length="450" mass="44916">MASEEQRLARLKREAEVEMRRCLPGDGGAKRPRKAGAQDVGFVHVDRFHYAVVGELEAGAKAFVLTCNFRKEKSAIREATQLIRRYLPNHLFPTPAAQGATQGQGGPGTSAAAPDATAGAQEQPPAEAEAGAADSDPPEGTSGATGAGAKEPSAASSNGKGGGEESEDDGSDDEDLGGSERVEGSAPPAAPCALGMVKVGCRGVAVMRLSAAAGACVDPVQVVGSLLADVEAGRLRSPTYVQRIIPLDATCASTGPAIARAVATAAEAHRRRQAGAGLEAAAASDAAANATAAAAAVAVEPFTFSVVYRNRQTETVGPKDGGAAKASTAASTAAAAAAPAIGSDGGEAAAADGAAGQAGAATEGQGGGREEEEVLQDRGRIIAAVAAGVNQVFGQAAKVDLKRPQVVVMVEVLPVAGRFLLGLSLLGPSLVVVKGRVSVRALVKNAPKEG</sequence>